<proteinExistence type="predicted"/>
<accession>A0ABV6RTJ8</accession>
<sequence length="47" mass="4967">MNRLTLDPLDPMSNAALDDAAADLSARLTRLGRDVTVARRGIGAEVS</sequence>
<dbReference type="EMBL" id="JBHLTG010000005">
    <property type="protein sequence ID" value="MFC0680305.1"/>
    <property type="molecule type" value="Genomic_DNA"/>
</dbReference>
<organism evidence="1 2">
    <name type="scientific">Lysobacter korlensis</name>
    <dbReference type="NCBI Taxonomy" id="553636"/>
    <lineage>
        <taxon>Bacteria</taxon>
        <taxon>Pseudomonadati</taxon>
        <taxon>Pseudomonadota</taxon>
        <taxon>Gammaproteobacteria</taxon>
        <taxon>Lysobacterales</taxon>
        <taxon>Lysobacteraceae</taxon>
        <taxon>Lysobacter</taxon>
    </lineage>
</organism>
<evidence type="ECO:0000313" key="1">
    <source>
        <dbReference type="EMBL" id="MFC0680305.1"/>
    </source>
</evidence>
<comment type="caution">
    <text evidence="1">The sequence shown here is derived from an EMBL/GenBank/DDBJ whole genome shotgun (WGS) entry which is preliminary data.</text>
</comment>
<dbReference type="Proteomes" id="UP001589896">
    <property type="component" value="Unassembled WGS sequence"/>
</dbReference>
<name>A0ABV6RTJ8_9GAMM</name>
<reference evidence="1 2" key="1">
    <citation type="submission" date="2024-09" db="EMBL/GenBank/DDBJ databases">
        <authorList>
            <person name="Sun Q."/>
            <person name="Mori K."/>
        </authorList>
    </citation>
    <scope>NUCLEOTIDE SEQUENCE [LARGE SCALE GENOMIC DNA]</scope>
    <source>
        <strain evidence="1 2">KCTC 23076</strain>
    </source>
</reference>
<evidence type="ECO:0000313" key="2">
    <source>
        <dbReference type="Proteomes" id="UP001589896"/>
    </source>
</evidence>
<gene>
    <name evidence="1" type="ORF">ACFFGH_20920</name>
</gene>
<keyword evidence="2" id="KW-1185">Reference proteome</keyword>
<dbReference type="RefSeq" id="WP_386671922.1">
    <property type="nucleotide sequence ID" value="NZ_JBHLTG010000005.1"/>
</dbReference>
<protein>
    <submittedName>
        <fullName evidence="1">Uncharacterized protein</fullName>
    </submittedName>
</protein>